<protein>
    <submittedName>
        <fullName evidence="1">Uncharacterized protein</fullName>
    </submittedName>
</protein>
<reference evidence="1" key="1">
    <citation type="submission" date="2014-09" db="EMBL/GenBank/DDBJ databases">
        <authorList>
            <person name="Magalhaes I.L.F."/>
            <person name="Oliveira U."/>
            <person name="Santos F.R."/>
            <person name="Vidigal T.H.D.A."/>
            <person name="Brescovit A.D."/>
            <person name="Santos A.J."/>
        </authorList>
    </citation>
    <scope>NUCLEOTIDE SEQUENCE</scope>
    <source>
        <tissue evidence="1">Shoot tissue taken approximately 20 cm above the soil surface</tissue>
    </source>
</reference>
<sequence length="52" mass="5948">MRRWQLASVPTLSGATGWLHCIDMSRLSKKMRKKGGCLMLNDLRCVNIPNEM</sequence>
<dbReference type="AlphaFoldDB" id="A0A0A9HQS0"/>
<accession>A0A0A9HQS0</accession>
<proteinExistence type="predicted"/>
<evidence type="ECO:0000313" key="1">
    <source>
        <dbReference type="EMBL" id="JAE39485.1"/>
    </source>
</evidence>
<organism evidence="1">
    <name type="scientific">Arundo donax</name>
    <name type="common">Giant reed</name>
    <name type="synonym">Donax arundinaceus</name>
    <dbReference type="NCBI Taxonomy" id="35708"/>
    <lineage>
        <taxon>Eukaryota</taxon>
        <taxon>Viridiplantae</taxon>
        <taxon>Streptophyta</taxon>
        <taxon>Embryophyta</taxon>
        <taxon>Tracheophyta</taxon>
        <taxon>Spermatophyta</taxon>
        <taxon>Magnoliopsida</taxon>
        <taxon>Liliopsida</taxon>
        <taxon>Poales</taxon>
        <taxon>Poaceae</taxon>
        <taxon>PACMAD clade</taxon>
        <taxon>Arundinoideae</taxon>
        <taxon>Arundineae</taxon>
        <taxon>Arundo</taxon>
    </lineage>
</organism>
<name>A0A0A9HQS0_ARUDO</name>
<reference evidence="1" key="2">
    <citation type="journal article" date="2015" name="Data Brief">
        <title>Shoot transcriptome of the giant reed, Arundo donax.</title>
        <authorList>
            <person name="Barrero R.A."/>
            <person name="Guerrero F.D."/>
            <person name="Moolhuijzen P."/>
            <person name="Goolsby J.A."/>
            <person name="Tidwell J."/>
            <person name="Bellgard S.E."/>
            <person name="Bellgard M.I."/>
        </authorList>
    </citation>
    <scope>NUCLEOTIDE SEQUENCE</scope>
    <source>
        <tissue evidence="1">Shoot tissue taken approximately 20 cm above the soil surface</tissue>
    </source>
</reference>
<dbReference type="EMBL" id="GBRH01158411">
    <property type="protein sequence ID" value="JAE39485.1"/>
    <property type="molecule type" value="Transcribed_RNA"/>
</dbReference>